<evidence type="ECO:0000259" key="1">
    <source>
        <dbReference type="Pfam" id="PF09995"/>
    </source>
</evidence>
<dbReference type="InterPro" id="IPR037473">
    <property type="entry name" value="Lcp-like"/>
</dbReference>
<organism evidence="2 3">
    <name type="scientific">Sphingobacterium olei</name>
    <dbReference type="NCBI Taxonomy" id="2571155"/>
    <lineage>
        <taxon>Bacteria</taxon>
        <taxon>Pseudomonadati</taxon>
        <taxon>Bacteroidota</taxon>
        <taxon>Sphingobacteriia</taxon>
        <taxon>Sphingobacteriales</taxon>
        <taxon>Sphingobacteriaceae</taxon>
        <taxon>Sphingobacterium</taxon>
    </lineage>
</organism>
<keyword evidence="3" id="KW-1185">Reference proteome</keyword>
<proteinExistence type="predicted"/>
<evidence type="ECO:0000313" key="2">
    <source>
        <dbReference type="EMBL" id="TJZ63428.1"/>
    </source>
</evidence>
<dbReference type="AlphaFoldDB" id="A0A4V5MN50"/>
<dbReference type="Pfam" id="PF09995">
    <property type="entry name" value="MPAB_Lcp_cat"/>
    <property type="match status" value="1"/>
</dbReference>
<dbReference type="OrthoDB" id="6072815at2"/>
<protein>
    <submittedName>
        <fullName evidence="2">DUF2236 domain-containing protein</fullName>
    </submittedName>
</protein>
<dbReference type="InterPro" id="IPR018713">
    <property type="entry name" value="MPAB/Lcp_cat_dom"/>
</dbReference>
<gene>
    <name evidence="2" type="ORF">FAZ15_03870</name>
</gene>
<accession>A0A4V5MN50</accession>
<dbReference type="EMBL" id="SUME01000001">
    <property type="protein sequence ID" value="TJZ63428.1"/>
    <property type="molecule type" value="Genomic_DNA"/>
</dbReference>
<dbReference type="RefSeq" id="WP_136899972.1">
    <property type="nucleotide sequence ID" value="NZ_SUME01000001.1"/>
</dbReference>
<dbReference type="Proteomes" id="UP000306808">
    <property type="component" value="Unassembled WGS sequence"/>
</dbReference>
<feature type="domain" description="ER-bound oxygenase mpaB/mpaB'/Rubber oxygenase catalytic" evidence="1">
    <location>
        <begin position="136"/>
        <end position="345"/>
    </location>
</feature>
<dbReference type="PANTHER" id="PTHR37539:SF1">
    <property type="entry name" value="ER-BOUND OXYGENASE MPAB_MPAB'_RUBBER OXYGENASE CATALYTIC DOMAIN-CONTAINING PROTEIN"/>
    <property type="match status" value="1"/>
</dbReference>
<name>A0A4V5MN50_9SPHI</name>
<sequence>MTRIPYRFKYNNTSFAHYWSQGVGKELLNQLGYVPDLTIAEKFIPLLYQWDRPGDQVVIDLFEQVGFSIGNACLFDYIDQNPLTDNQKTVFDNFFRHIDTNPDWLDRKKLQVGAELSRRPGLTSLIVLRDYCLMGGYESAAINKPLIYTGALKKGAAKRLTETVEFWVQIVKESALETPNMGFKHVLSTRMVHSFARVNILAKTDWDSGKWGVPLNSWDMLATNLGFSLVFLVGLRRMGIQPSEEEIAGLFHLWKYVGYLLGIPLEIIPENENEAIEALFYWTMTQREGDEDTVALATALKDEPIHAHYPKQLLMRQMMREVHLYYNRYLLGDYSCDQLGLPSTTIGRLAVINIWKTKKQEKRMGEIGFREKMIIEGATEQENVRLIYQDFNRQ</sequence>
<dbReference type="GO" id="GO:0016491">
    <property type="term" value="F:oxidoreductase activity"/>
    <property type="evidence" value="ECO:0007669"/>
    <property type="project" value="InterPro"/>
</dbReference>
<reference evidence="2 3" key="1">
    <citation type="submission" date="2019-04" db="EMBL/GenBank/DDBJ databases">
        <title>Sphingobacterium olei sp. nov., isolated from oil-contaminated soil.</title>
        <authorList>
            <person name="Liu B."/>
        </authorList>
    </citation>
    <scope>NUCLEOTIDE SEQUENCE [LARGE SCALE GENOMIC DNA]</scope>
    <source>
        <strain evidence="2 3">HAL-9</strain>
    </source>
</reference>
<dbReference type="PANTHER" id="PTHR37539">
    <property type="entry name" value="SECRETED PROTEIN-RELATED"/>
    <property type="match status" value="1"/>
</dbReference>
<evidence type="ECO:0000313" key="3">
    <source>
        <dbReference type="Proteomes" id="UP000306808"/>
    </source>
</evidence>
<comment type="caution">
    <text evidence="2">The sequence shown here is derived from an EMBL/GenBank/DDBJ whole genome shotgun (WGS) entry which is preliminary data.</text>
</comment>